<keyword evidence="1" id="KW-0472">Membrane</keyword>
<feature type="transmembrane region" description="Helical" evidence="1">
    <location>
        <begin position="36"/>
        <end position="52"/>
    </location>
</feature>
<protein>
    <submittedName>
        <fullName evidence="2">Uncharacterized protein</fullName>
    </submittedName>
</protein>
<evidence type="ECO:0000256" key="1">
    <source>
        <dbReference type="SAM" id="Phobius"/>
    </source>
</evidence>
<keyword evidence="1" id="KW-0812">Transmembrane</keyword>
<gene>
    <name evidence="2" type="ORF">A7Q10_10685</name>
</gene>
<proteinExistence type="predicted"/>
<evidence type="ECO:0000313" key="3">
    <source>
        <dbReference type="Proteomes" id="UP000297713"/>
    </source>
</evidence>
<organism evidence="2 3">
    <name type="scientific">Methylacidiphilum caldifontis</name>
    <dbReference type="NCBI Taxonomy" id="2795386"/>
    <lineage>
        <taxon>Bacteria</taxon>
        <taxon>Pseudomonadati</taxon>
        <taxon>Verrucomicrobiota</taxon>
        <taxon>Methylacidiphilae</taxon>
        <taxon>Methylacidiphilales</taxon>
        <taxon>Methylacidiphilaceae</taxon>
        <taxon>Methylacidiphilum (ex Ratnadevi et al. 2023)</taxon>
    </lineage>
</organism>
<reference evidence="2 3" key="1">
    <citation type="submission" date="2016-05" db="EMBL/GenBank/DDBJ databases">
        <title>Diversity and Homogeneity among Thermoacidophilic Verrucomicrobia Methanotrophs Linked with Geographical Origin.</title>
        <authorList>
            <person name="Erikstad H.-A."/>
            <person name="Smestad N.B."/>
            <person name="Ceballos R.M."/>
            <person name="Birkeland N.-K."/>
        </authorList>
    </citation>
    <scope>NUCLEOTIDE SEQUENCE [LARGE SCALE GENOMIC DNA]</scope>
    <source>
        <strain evidence="2 3">Phi</strain>
    </source>
</reference>
<evidence type="ECO:0000313" key="2">
    <source>
        <dbReference type="EMBL" id="TFE72287.1"/>
    </source>
</evidence>
<sequence>MSGYLIALVPFVVVLLVTLADPSYLAPDFSSLRGEIIFGIEWVVIGIGIYVVQRMTDIRLESD</sequence>
<keyword evidence="3" id="KW-1185">Reference proteome</keyword>
<dbReference type="Proteomes" id="UP000297713">
    <property type="component" value="Unassembled WGS sequence"/>
</dbReference>
<comment type="caution">
    <text evidence="2">The sequence shown here is derived from an EMBL/GenBank/DDBJ whole genome shotgun (WGS) entry which is preliminary data.</text>
</comment>
<keyword evidence="1" id="KW-1133">Transmembrane helix</keyword>
<name>A0A4Y8PHF7_9BACT</name>
<accession>A0A4Y8PHF7</accession>
<dbReference type="EMBL" id="LXQC01000034">
    <property type="protein sequence ID" value="TFE72287.1"/>
    <property type="molecule type" value="Genomic_DNA"/>
</dbReference>
<dbReference type="AlphaFoldDB" id="A0A4Y8PHF7"/>